<dbReference type="Pfam" id="PF17409">
    <property type="entry name" value="MoaF_C"/>
    <property type="match status" value="1"/>
</dbReference>
<dbReference type="InterPro" id="IPR035348">
    <property type="entry name" value="MoaF_C"/>
</dbReference>
<organism evidence="4 5">
    <name type="scientific">Pseudomonas luteola</name>
    <dbReference type="NCBI Taxonomy" id="47886"/>
    <lineage>
        <taxon>Bacteria</taxon>
        <taxon>Pseudomonadati</taxon>
        <taxon>Pseudomonadota</taxon>
        <taxon>Gammaproteobacteria</taxon>
        <taxon>Pseudomonadales</taxon>
        <taxon>Pseudomonadaceae</taxon>
        <taxon>Pseudomonas</taxon>
    </lineage>
</organism>
<dbReference type="Proteomes" id="UP000626180">
    <property type="component" value="Unassembled WGS sequence"/>
</dbReference>
<accession>A0A2X2DW88</accession>
<gene>
    <name evidence="4" type="primary">moaF</name>
    <name evidence="3" type="ORF">IRZ65_11475</name>
    <name evidence="4" type="ORF">NCTC11842_05387</name>
</gene>
<dbReference type="EMBL" id="UAUF01000015">
    <property type="protein sequence ID" value="SPZ16355.1"/>
    <property type="molecule type" value="Genomic_DNA"/>
</dbReference>
<evidence type="ECO:0000313" key="4">
    <source>
        <dbReference type="EMBL" id="SPZ16355.1"/>
    </source>
</evidence>
<sequence length="279" mass="31243">MTQQQDWITVGALADGFNLDNYTLPVSNDLNGRTLVLDGPSGESITYRFSQNAVGWSSADHSISHEAASRVTSIREGIYLIDFLQQTDTSTASISLVLDVKQGVFTRVYGQLPTQDDQRSDLFRCALSGQDLTPVSAQFTHGTIQGLYSGTSPSEANHPHQPTHELVGIRNCYAYSPHEVYEHIYLNENLYSWHCLSGVERGLADTDRCHYFKLENELYLFVWREKIIPTLGLVLIDLKQHRSDGKICGHTGDDLGQWSNFPVGSFSRILNTTEYPGHE</sequence>
<protein>
    <submittedName>
        <fullName evidence="3">Molybdenum cofactor biosynthesis F family protein</fullName>
    </submittedName>
    <submittedName>
        <fullName evidence="4">Protein MoaF</fullName>
    </submittedName>
</protein>
<evidence type="ECO:0000259" key="1">
    <source>
        <dbReference type="Pfam" id="PF10703"/>
    </source>
</evidence>
<dbReference type="RefSeq" id="WP_010799041.1">
    <property type="nucleotide sequence ID" value="NZ_FQYS01000006.1"/>
</dbReference>
<evidence type="ECO:0000259" key="2">
    <source>
        <dbReference type="Pfam" id="PF17409"/>
    </source>
</evidence>
<reference evidence="4 5" key="1">
    <citation type="submission" date="2018-06" db="EMBL/GenBank/DDBJ databases">
        <authorList>
            <consortium name="Pathogen Informatics"/>
            <person name="Doyle S."/>
        </authorList>
    </citation>
    <scope>NUCLEOTIDE SEQUENCE [LARGE SCALE GENOMIC DNA]</scope>
    <source>
        <strain evidence="4 5">NCTC11842</strain>
    </source>
</reference>
<feature type="domain" description="Molybdenum cofactor biosynthesis protein F N-terminal" evidence="1">
    <location>
        <begin position="5"/>
        <end position="113"/>
    </location>
</feature>
<evidence type="ECO:0000313" key="5">
    <source>
        <dbReference type="Proteomes" id="UP000250443"/>
    </source>
</evidence>
<feature type="domain" description="MoaF C-terminal" evidence="2">
    <location>
        <begin position="160"/>
        <end position="273"/>
    </location>
</feature>
<dbReference type="Pfam" id="PF10703">
    <property type="entry name" value="MoaF"/>
    <property type="match status" value="1"/>
</dbReference>
<dbReference type="Gene3D" id="2.40.128.20">
    <property type="match status" value="1"/>
</dbReference>
<keyword evidence="6" id="KW-1185">Reference proteome</keyword>
<dbReference type="Proteomes" id="UP000250443">
    <property type="component" value="Unassembled WGS sequence"/>
</dbReference>
<dbReference type="InterPro" id="IPR012674">
    <property type="entry name" value="Calycin"/>
</dbReference>
<dbReference type="InterPro" id="IPR024724">
    <property type="entry name" value="MoaF_N"/>
</dbReference>
<dbReference type="AlphaFoldDB" id="A0A2X2DW88"/>
<name>A0A2X2DW88_PSELU</name>
<evidence type="ECO:0000313" key="6">
    <source>
        <dbReference type="Proteomes" id="UP000626180"/>
    </source>
</evidence>
<dbReference type="EMBL" id="JADMCD010000005">
    <property type="protein sequence ID" value="MBF8641304.1"/>
    <property type="molecule type" value="Genomic_DNA"/>
</dbReference>
<evidence type="ECO:0000313" key="3">
    <source>
        <dbReference type="EMBL" id="MBF8641304.1"/>
    </source>
</evidence>
<proteinExistence type="predicted"/>
<reference evidence="3 6" key="2">
    <citation type="submission" date="2020-10" db="EMBL/GenBank/DDBJ databases">
        <title>Genome sequences of Pseudomonas isolates.</title>
        <authorList>
            <person name="Wessels L."/>
            <person name="Reich F."/>
            <person name="Hammerl J."/>
        </authorList>
    </citation>
    <scope>NUCLEOTIDE SEQUENCE [LARGE SCALE GENOMIC DNA]</scope>
    <source>
        <strain evidence="3 6">20-MO00624-0</strain>
    </source>
</reference>